<dbReference type="CDD" id="cd05123">
    <property type="entry name" value="STKc_AGC"/>
    <property type="match status" value="1"/>
</dbReference>
<dbReference type="VEuPathDB" id="TriTrypDB:TcYC6_0106530"/>
<keyword evidence="3" id="KW-0597">Phosphoprotein</keyword>
<dbReference type="VEuPathDB" id="TriTrypDB:TcCLB.509007.60"/>
<keyword evidence="7 11" id="KW-0863">Zinc-finger</keyword>
<dbReference type="InterPro" id="IPR013083">
    <property type="entry name" value="Znf_RING/FYVE/PHD"/>
</dbReference>
<dbReference type="Gene3D" id="1.10.510.10">
    <property type="entry name" value="Transferase(Phosphotransferase) domain 1"/>
    <property type="match status" value="1"/>
</dbReference>
<evidence type="ECO:0000256" key="12">
    <source>
        <dbReference type="PROSITE-ProRule" id="PRU10141"/>
    </source>
</evidence>
<dbReference type="SUPFAM" id="SSF50729">
    <property type="entry name" value="PH domain-like"/>
    <property type="match status" value="1"/>
</dbReference>
<feature type="compositionally biased region" description="Low complexity" evidence="13">
    <location>
        <begin position="215"/>
        <end position="250"/>
    </location>
</feature>
<name>A0A2V2W9P1_TRYCR</name>
<dbReference type="SMART" id="SM00133">
    <property type="entry name" value="S_TK_X"/>
    <property type="match status" value="1"/>
</dbReference>
<dbReference type="InterPro" id="IPR008271">
    <property type="entry name" value="Ser/Thr_kinase_AS"/>
</dbReference>
<evidence type="ECO:0000256" key="13">
    <source>
        <dbReference type="SAM" id="MobiDB-lite"/>
    </source>
</evidence>
<dbReference type="InterPro" id="IPR045270">
    <property type="entry name" value="STKc_AGC"/>
</dbReference>
<evidence type="ECO:0000256" key="3">
    <source>
        <dbReference type="ARBA" id="ARBA00022553"/>
    </source>
</evidence>
<dbReference type="FunFam" id="1.10.510.10:FF:000008">
    <property type="entry name" value="Non-specific serine/threonine protein kinase"/>
    <property type="match status" value="1"/>
</dbReference>
<sequence>MDTVDPRGTQGESENNGNNNNNGNGNGKEGGGGSQAKATSEKNVETVRRVFTPKCLKCGVTFPSPRRTIPPKRWECPTKGCGGKLWQPDDASQVCDVCGAMVARFTRHHCRRCGYLTCSKCLKFKTILTEWSLTEKQRVCRRCAVPAVPVAISGWLLKLGQRATFFGEKLHMRYFELRGTVLLYGRAKSNGEADEGLTSVSLPKDARRGRGTGSGISTSDGANSSSSNSHMNSKNNNNNNNCGSSSSSSNAQPTNSILTGQIDISGAKVMDVAIHPHAFCIVGPFLPRGYVLSASSQAAKTQWVEAIREQVRKAHQQRGDEEFEDDLESTEKVLYAGSGADKNVNVSMRDFELLTVIGLGSFGRVMRARHKATGKIYALKILDKDQVVQHHLVPHTNAEKIILSEISHPFVVKLYYAFQTKRHLILVLEFLCGGELFFHLQRCKRFDENRARFYTAEIGMAVEYIHSKSVLYRDLKPENLVLDREGHVVLTDFGLAKRDVAEDVRTHTFCGTPEYMAPELVKKSGHTTAVDWWSLGAFLYEMVDGMPPFYSPNVAEMYEMILHKPLVCPARFSPELKSLLGRLLEKDPLKRMTSGEEFRAHPFFNGLDFDKLLRREIRPKFVPDVRRNDLRYFDKRFLHESTKIAQLDQPCDPSDPVSRAFEGYEFNVHVPTTQPAMEEKRDDIDSHDDDGGDVKDGGGDATHTA</sequence>
<dbReference type="Gene3D" id="3.30.200.20">
    <property type="entry name" value="Phosphorylase Kinase, domain 1"/>
    <property type="match status" value="1"/>
</dbReference>
<accession>A0A2V2W9P1</accession>
<evidence type="ECO:0000259" key="16">
    <source>
        <dbReference type="PROSITE" id="PS50178"/>
    </source>
</evidence>
<keyword evidence="2" id="KW-0723">Serine/threonine-protein kinase</keyword>
<keyword evidence="4" id="KW-0808">Transferase</keyword>
<dbReference type="EMBL" id="PRFC01000141">
    <property type="protein sequence ID" value="PWV04907.1"/>
    <property type="molecule type" value="Genomic_DNA"/>
</dbReference>
<dbReference type="SMART" id="SM00064">
    <property type="entry name" value="FYVE"/>
    <property type="match status" value="1"/>
</dbReference>
<proteinExistence type="inferred from homology"/>
<dbReference type="InterPro" id="IPR001849">
    <property type="entry name" value="PH_domain"/>
</dbReference>
<dbReference type="InterPro" id="IPR000961">
    <property type="entry name" value="AGC-kinase_C"/>
</dbReference>
<keyword evidence="5" id="KW-0479">Metal-binding</keyword>
<dbReference type="PANTHER" id="PTHR24351">
    <property type="entry name" value="RIBOSOMAL PROTEIN S6 KINASE"/>
    <property type="match status" value="1"/>
</dbReference>
<dbReference type="InterPro" id="IPR011993">
    <property type="entry name" value="PH-like_dom_sf"/>
</dbReference>
<dbReference type="SUPFAM" id="SSF57903">
    <property type="entry name" value="FYVE/PHD zinc finger"/>
    <property type="match status" value="1"/>
</dbReference>
<dbReference type="InterPro" id="IPR000719">
    <property type="entry name" value="Prot_kinase_dom"/>
</dbReference>
<dbReference type="VEuPathDB" id="TriTrypDB:BCY84_21681"/>
<feature type="binding site" evidence="12">
    <location>
        <position position="380"/>
    </location>
    <ligand>
        <name>ATP</name>
        <dbReference type="ChEBI" id="CHEBI:30616"/>
    </ligand>
</feature>
<gene>
    <name evidence="18" type="ORF">C3747_141g34</name>
</gene>
<dbReference type="Pfam" id="PF01363">
    <property type="entry name" value="FYVE"/>
    <property type="match status" value="1"/>
</dbReference>
<protein>
    <submittedName>
        <fullName evidence="18">Putative rac serine-threonine kinase</fullName>
    </submittedName>
</protein>
<keyword evidence="9" id="KW-0862">Zinc</keyword>
<dbReference type="VEuPathDB" id="TriTrypDB:C3747_141g34"/>
<feature type="region of interest" description="Disordered" evidence="13">
    <location>
        <begin position="1"/>
        <end position="44"/>
    </location>
</feature>
<dbReference type="GO" id="GO:0004674">
    <property type="term" value="F:protein serine/threonine kinase activity"/>
    <property type="evidence" value="ECO:0007669"/>
    <property type="project" value="UniProtKB-KW"/>
</dbReference>
<keyword evidence="8 18" id="KW-0418">Kinase</keyword>
<dbReference type="PROSITE" id="PS00108">
    <property type="entry name" value="PROTEIN_KINASE_ST"/>
    <property type="match status" value="1"/>
</dbReference>
<reference evidence="18 19" key="1">
    <citation type="journal article" date="2018" name="Microb. Genom.">
        <title>Expanding an expanded genome: long-read sequencing of Trypanosoma cruzi.</title>
        <authorList>
            <person name="Berna L."/>
            <person name="Rodriguez M."/>
            <person name="Chiribao M.L."/>
            <person name="Parodi-Talice A."/>
            <person name="Pita S."/>
            <person name="Rijo G."/>
            <person name="Alvarez-Valin F."/>
            <person name="Robello C."/>
        </authorList>
    </citation>
    <scope>NUCLEOTIDE SEQUENCE [LARGE SCALE GENOMIC DNA]</scope>
    <source>
        <strain evidence="18 19">TCC</strain>
    </source>
</reference>
<feature type="region of interest" description="Disordered" evidence="13">
    <location>
        <begin position="192"/>
        <end position="254"/>
    </location>
</feature>
<dbReference type="InterPro" id="IPR017455">
    <property type="entry name" value="Znf_FYVE-rel"/>
</dbReference>
<comment type="caution">
    <text evidence="18">The sequence shown here is derived from an EMBL/GenBank/DDBJ whole genome shotgun (WGS) entry which is preliminary data.</text>
</comment>
<dbReference type="SUPFAM" id="SSF56112">
    <property type="entry name" value="Protein kinase-like (PK-like)"/>
    <property type="match status" value="1"/>
</dbReference>
<dbReference type="VEuPathDB" id="TriTrypDB:ECC02_000216"/>
<evidence type="ECO:0000256" key="6">
    <source>
        <dbReference type="ARBA" id="ARBA00022741"/>
    </source>
</evidence>
<evidence type="ECO:0000256" key="5">
    <source>
        <dbReference type="ARBA" id="ARBA00022723"/>
    </source>
</evidence>
<dbReference type="PROSITE" id="PS50178">
    <property type="entry name" value="ZF_FYVE"/>
    <property type="match status" value="1"/>
</dbReference>
<feature type="domain" description="PH" evidence="14">
    <location>
        <begin position="149"/>
        <end position="312"/>
    </location>
</feature>
<dbReference type="VEuPathDB" id="TriTrypDB:TcG_01454"/>
<evidence type="ECO:0000313" key="18">
    <source>
        <dbReference type="EMBL" id="PWV04907.1"/>
    </source>
</evidence>
<evidence type="ECO:0000256" key="2">
    <source>
        <dbReference type="ARBA" id="ARBA00022527"/>
    </source>
</evidence>
<evidence type="ECO:0000256" key="11">
    <source>
        <dbReference type="PROSITE-ProRule" id="PRU00091"/>
    </source>
</evidence>
<dbReference type="Gene3D" id="2.30.29.30">
    <property type="entry name" value="Pleckstrin-homology domain (PH domain)/Phosphotyrosine-binding domain (PTB)"/>
    <property type="match status" value="1"/>
</dbReference>
<dbReference type="PROSITE" id="PS50011">
    <property type="entry name" value="PROTEIN_KINASE_DOM"/>
    <property type="match status" value="1"/>
</dbReference>
<dbReference type="VEuPathDB" id="TriTrypDB:C4B63_44g128"/>
<organism evidence="18 19">
    <name type="scientific">Trypanosoma cruzi</name>
    <dbReference type="NCBI Taxonomy" id="5693"/>
    <lineage>
        <taxon>Eukaryota</taxon>
        <taxon>Discoba</taxon>
        <taxon>Euglenozoa</taxon>
        <taxon>Kinetoplastea</taxon>
        <taxon>Metakinetoplastina</taxon>
        <taxon>Trypanosomatida</taxon>
        <taxon>Trypanosomatidae</taxon>
        <taxon>Trypanosoma</taxon>
        <taxon>Schizotrypanum</taxon>
    </lineage>
</organism>
<evidence type="ECO:0000256" key="9">
    <source>
        <dbReference type="ARBA" id="ARBA00022833"/>
    </source>
</evidence>
<dbReference type="GO" id="GO:0008270">
    <property type="term" value="F:zinc ion binding"/>
    <property type="evidence" value="ECO:0007669"/>
    <property type="project" value="UniProtKB-KW"/>
</dbReference>
<evidence type="ECO:0000259" key="15">
    <source>
        <dbReference type="PROSITE" id="PS50011"/>
    </source>
</evidence>
<dbReference type="InterPro" id="IPR011011">
    <property type="entry name" value="Znf_FYVE_PHD"/>
</dbReference>
<dbReference type="PROSITE" id="PS50003">
    <property type="entry name" value="PH_DOMAIN"/>
    <property type="match status" value="1"/>
</dbReference>
<dbReference type="CDD" id="cd00821">
    <property type="entry name" value="PH"/>
    <property type="match status" value="1"/>
</dbReference>
<feature type="compositionally biased region" description="Low complexity" evidence="13">
    <location>
        <begin position="11"/>
        <end position="23"/>
    </location>
</feature>
<dbReference type="FunFam" id="3.30.200.20:FF:000042">
    <property type="entry name" value="Aurora kinase A"/>
    <property type="match status" value="1"/>
</dbReference>
<dbReference type="Pfam" id="PF00069">
    <property type="entry name" value="Pkinase"/>
    <property type="match status" value="1"/>
</dbReference>
<dbReference type="Gene3D" id="3.30.40.10">
    <property type="entry name" value="Zinc/RING finger domain, C3HC4 (zinc finger)"/>
    <property type="match status" value="1"/>
</dbReference>
<dbReference type="GO" id="GO:0005524">
    <property type="term" value="F:ATP binding"/>
    <property type="evidence" value="ECO:0007669"/>
    <property type="project" value="UniProtKB-UniRule"/>
</dbReference>
<dbReference type="VEuPathDB" id="TriTrypDB:TCSYLVIO_002922"/>
<dbReference type="InterPro" id="IPR000306">
    <property type="entry name" value="Znf_FYVE"/>
</dbReference>
<evidence type="ECO:0000256" key="8">
    <source>
        <dbReference type="ARBA" id="ARBA00022777"/>
    </source>
</evidence>
<evidence type="ECO:0000313" key="19">
    <source>
        <dbReference type="Proteomes" id="UP000246078"/>
    </source>
</evidence>
<dbReference type="VEuPathDB" id="TriTrypDB:TcCL_NonESM04813"/>
<dbReference type="VEuPathDB" id="TriTrypDB:TcCLB.508965.60"/>
<feature type="domain" description="FYVE-type" evidence="16">
    <location>
        <begin position="89"/>
        <end position="143"/>
    </location>
</feature>
<evidence type="ECO:0000259" key="17">
    <source>
        <dbReference type="PROSITE" id="PS51285"/>
    </source>
</evidence>
<evidence type="ECO:0000259" key="14">
    <source>
        <dbReference type="PROSITE" id="PS50003"/>
    </source>
</evidence>
<dbReference type="VEuPathDB" id="TriTrypDB:TcBrA4_0033400"/>
<feature type="domain" description="AGC-kinase C-terminal" evidence="17">
    <location>
        <begin position="605"/>
        <end position="676"/>
    </location>
</feature>
<dbReference type="VEuPathDB" id="TriTrypDB:Tc_MARK_6774"/>
<dbReference type="VEuPathDB" id="TriTrypDB:TCDM_04864"/>
<feature type="region of interest" description="Disordered" evidence="13">
    <location>
        <begin position="670"/>
        <end position="705"/>
    </location>
</feature>
<evidence type="ECO:0000256" key="7">
    <source>
        <dbReference type="ARBA" id="ARBA00022771"/>
    </source>
</evidence>
<evidence type="ECO:0000256" key="4">
    <source>
        <dbReference type="ARBA" id="ARBA00022679"/>
    </source>
</evidence>
<dbReference type="Pfam" id="PF00169">
    <property type="entry name" value="PH"/>
    <property type="match status" value="1"/>
</dbReference>
<feature type="compositionally biased region" description="Gly residues" evidence="13">
    <location>
        <begin position="24"/>
        <end position="34"/>
    </location>
</feature>
<dbReference type="SMART" id="SM00233">
    <property type="entry name" value="PH"/>
    <property type="match status" value="1"/>
</dbReference>
<dbReference type="AlphaFoldDB" id="A0A2V2W9P1"/>
<dbReference type="PROSITE" id="PS51285">
    <property type="entry name" value="AGC_KINASE_CTER"/>
    <property type="match status" value="1"/>
</dbReference>
<dbReference type="VEuPathDB" id="TriTrypDB:ECC02_005887"/>
<evidence type="ECO:0000256" key="10">
    <source>
        <dbReference type="ARBA" id="ARBA00022840"/>
    </source>
</evidence>
<feature type="domain" description="Protein kinase" evidence="15">
    <location>
        <begin position="351"/>
        <end position="604"/>
    </location>
</feature>
<dbReference type="InterPro" id="IPR017441">
    <property type="entry name" value="Protein_kinase_ATP_BS"/>
</dbReference>
<dbReference type="InterPro" id="IPR011009">
    <property type="entry name" value="Kinase-like_dom_sf"/>
</dbReference>
<dbReference type="CDD" id="cd00065">
    <property type="entry name" value="FYVE_like_SF"/>
    <property type="match status" value="1"/>
</dbReference>
<comment type="similarity">
    <text evidence="1">Belongs to the protein kinase superfamily. AGC Ser/Thr protein kinase family. RAC subfamily.</text>
</comment>
<dbReference type="PROSITE" id="PS00107">
    <property type="entry name" value="PROTEIN_KINASE_ATP"/>
    <property type="match status" value="1"/>
</dbReference>
<dbReference type="Proteomes" id="UP000246078">
    <property type="component" value="Unassembled WGS sequence"/>
</dbReference>
<keyword evidence="6 12" id="KW-0547">Nucleotide-binding</keyword>
<keyword evidence="10 12" id="KW-0067">ATP-binding</keyword>
<dbReference type="SMART" id="SM00220">
    <property type="entry name" value="S_TKc"/>
    <property type="match status" value="1"/>
</dbReference>
<evidence type="ECO:0000256" key="1">
    <source>
        <dbReference type="ARBA" id="ARBA00006935"/>
    </source>
</evidence>